<gene>
    <name evidence="2" type="ORF">ACFSAU_03350</name>
</gene>
<evidence type="ECO:0000256" key="1">
    <source>
        <dbReference type="SAM" id="MobiDB-lite"/>
    </source>
</evidence>
<reference evidence="2 3" key="1">
    <citation type="journal article" date="2019" name="Int. J. Syst. Evol. Microbiol.">
        <title>The Global Catalogue of Microorganisms (GCM) 10K type strain sequencing project: providing services to taxonomists for standard genome sequencing and annotation.</title>
        <authorList>
            <consortium name="The Broad Institute Genomics Platform"/>
            <consortium name="The Broad Institute Genome Sequencing Center for Infectious Disease"/>
            <person name="Wu L."/>
            <person name="Ma J."/>
        </authorList>
    </citation>
    <scope>NUCLEOTIDE SEQUENCE [LARGE SCALE GENOMIC DNA]</scope>
    <source>
        <strain evidence="2 3">CGMCC 1.12859</strain>
    </source>
</reference>
<comment type="caution">
    <text evidence="2">The sequence shown here is derived from an EMBL/GenBank/DDBJ whole genome shotgun (WGS) entry which is preliminary data.</text>
</comment>
<dbReference type="PANTHER" id="PTHR35610:SF8">
    <property type="entry name" value="3-ISOPROPYLMALATE DEHYDRATASE"/>
    <property type="match status" value="1"/>
</dbReference>
<proteinExistence type="predicted"/>
<dbReference type="EMBL" id="JBHUCZ010000001">
    <property type="protein sequence ID" value="MFD1566517.1"/>
    <property type="molecule type" value="Genomic_DNA"/>
</dbReference>
<protein>
    <submittedName>
        <fullName evidence="2">Proteasome assembly chaperone family protein</fullName>
    </submittedName>
</protein>
<keyword evidence="2" id="KW-0647">Proteasome</keyword>
<dbReference type="SUPFAM" id="SSF159659">
    <property type="entry name" value="Cgl1923-like"/>
    <property type="match status" value="1"/>
</dbReference>
<evidence type="ECO:0000313" key="3">
    <source>
        <dbReference type="Proteomes" id="UP001597139"/>
    </source>
</evidence>
<dbReference type="Pfam" id="PF09754">
    <property type="entry name" value="PAC2"/>
    <property type="match status" value="1"/>
</dbReference>
<dbReference type="InterPro" id="IPR019151">
    <property type="entry name" value="Proteasome_assmbl_chaperone_2"/>
</dbReference>
<feature type="compositionally biased region" description="Polar residues" evidence="1">
    <location>
        <begin position="238"/>
        <end position="248"/>
    </location>
</feature>
<feature type="region of interest" description="Disordered" evidence="1">
    <location>
        <begin position="225"/>
        <end position="248"/>
    </location>
</feature>
<organism evidence="2 3">
    <name type="scientific">Halolamina litorea</name>
    <dbReference type="NCBI Taxonomy" id="1515593"/>
    <lineage>
        <taxon>Archaea</taxon>
        <taxon>Methanobacteriati</taxon>
        <taxon>Methanobacteriota</taxon>
        <taxon>Stenosarchaea group</taxon>
        <taxon>Halobacteria</taxon>
        <taxon>Halobacteriales</taxon>
        <taxon>Haloferacaceae</taxon>
    </lineage>
</organism>
<evidence type="ECO:0000313" key="2">
    <source>
        <dbReference type="EMBL" id="MFD1566517.1"/>
    </source>
</evidence>
<accession>A0ABD6BN68</accession>
<dbReference type="Proteomes" id="UP001597139">
    <property type="component" value="Unassembled WGS sequence"/>
</dbReference>
<feature type="compositionally biased region" description="Basic and acidic residues" evidence="1">
    <location>
        <begin position="225"/>
        <end position="237"/>
    </location>
</feature>
<dbReference type="GO" id="GO:0000502">
    <property type="term" value="C:proteasome complex"/>
    <property type="evidence" value="ECO:0007669"/>
    <property type="project" value="UniProtKB-KW"/>
</dbReference>
<name>A0ABD6BN68_9EURY</name>
<dbReference type="PANTHER" id="PTHR35610">
    <property type="entry name" value="3-ISOPROPYLMALATE DEHYDRATASE-RELATED"/>
    <property type="match status" value="1"/>
</dbReference>
<dbReference type="Gene3D" id="3.40.50.10900">
    <property type="entry name" value="PAC-like subunit"/>
    <property type="match status" value="1"/>
</dbReference>
<dbReference type="RefSeq" id="WP_267645796.1">
    <property type="nucleotide sequence ID" value="NZ_JANHGR010000001.1"/>
</dbReference>
<dbReference type="InterPro" id="IPR038389">
    <property type="entry name" value="PSMG2_sf"/>
</dbReference>
<sequence length="248" mass="26233">MVDIHVTDDSVDPTGATLIEGMPGVGLVGKIATDHIIDTEEMTEFATVRGEGIPPVTVFDDGERGVNSPIRLYIDDTEGVIALRSDVPVDVVNAPLFAERLTEWVVEHDILPVYLGGLAADRGADEVPSVEGIGVGDGQDRLDEAAVAPPDDGGMISGPCGALLSEAADAGVDAVGLMVDTDPRFPDPQGAHALIKQGINPVAGTDVPTERLVDEAEEIMEQRKELAKRMQQADRNEATQVSRTGMFQ</sequence>
<dbReference type="AlphaFoldDB" id="A0ABD6BN68"/>
<keyword evidence="3" id="KW-1185">Reference proteome</keyword>